<evidence type="ECO:0000256" key="1">
    <source>
        <dbReference type="SAM" id="Coils"/>
    </source>
</evidence>
<sequence length="240" mass="28565">MTDLPTLIKQSKDIERKIKKIKTRNANRDLIDKRKTLEAQIDQQTEKLNDINGNIESSQKQMLDVCDELGEAARQVKRLSKYDRSDLEVVLVRKIVDSCIHGCTLISLEEKNEKKSFTEFKKLRRARKQVMEMEKMLDDFNKKVQKYRSLTPSNGWILHLLAETIFLQSQDKFGWQVDLPPTFENYQAVEIFQTKMAEKLEDMKKAKKQSHQLSYCPFRNHWDWGTWAFERGIRRFFDVW</sequence>
<keyword evidence="1" id="KW-0175">Coiled coil</keyword>
<reference evidence="2 3" key="1">
    <citation type="submission" date="2018-10" db="EMBL/GenBank/DDBJ databases">
        <title>Fifty Aureobasidium pullulans genomes reveal a recombining polyextremotolerant generalist.</title>
        <authorList>
            <person name="Gostincar C."/>
            <person name="Turk M."/>
            <person name="Zajc J."/>
            <person name="Gunde-Cimerman N."/>
        </authorList>
    </citation>
    <scope>NUCLEOTIDE SEQUENCE [LARGE SCALE GENOMIC DNA]</scope>
    <source>
        <strain evidence="2 3">EXF-11013</strain>
    </source>
</reference>
<dbReference type="AlphaFoldDB" id="A0A4S8XUE8"/>
<comment type="caution">
    <text evidence="2">The sequence shown here is derived from an EMBL/GenBank/DDBJ whole genome shotgun (WGS) entry which is preliminary data.</text>
</comment>
<evidence type="ECO:0000313" key="3">
    <source>
        <dbReference type="Proteomes" id="UP000310687"/>
    </source>
</evidence>
<gene>
    <name evidence="2" type="ORF">D6D22_05335</name>
</gene>
<accession>A0A4S8XUE8</accession>
<proteinExistence type="predicted"/>
<organism evidence="2 3">
    <name type="scientific">Aureobasidium pullulans</name>
    <name type="common">Black yeast</name>
    <name type="synonym">Pullularia pullulans</name>
    <dbReference type="NCBI Taxonomy" id="5580"/>
    <lineage>
        <taxon>Eukaryota</taxon>
        <taxon>Fungi</taxon>
        <taxon>Dikarya</taxon>
        <taxon>Ascomycota</taxon>
        <taxon>Pezizomycotina</taxon>
        <taxon>Dothideomycetes</taxon>
        <taxon>Dothideomycetidae</taxon>
        <taxon>Dothideales</taxon>
        <taxon>Saccotheciaceae</taxon>
        <taxon>Aureobasidium</taxon>
    </lineage>
</organism>
<name>A0A4S8XUE8_AURPU</name>
<protein>
    <submittedName>
        <fullName evidence="2">Uncharacterized protein</fullName>
    </submittedName>
</protein>
<dbReference type="EMBL" id="QZAL01000068">
    <property type="protein sequence ID" value="THW41615.1"/>
    <property type="molecule type" value="Genomic_DNA"/>
</dbReference>
<feature type="coiled-coil region" evidence="1">
    <location>
        <begin position="27"/>
        <end position="61"/>
    </location>
</feature>
<evidence type="ECO:0000313" key="2">
    <source>
        <dbReference type="EMBL" id="THW41615.1"/>
    </source>
</evidence>
<feature type="coiled-coil region" evidence="1">
    <location>
        <begin position="123"/>
        <end position="150"/>
    </location>
</feature>
<dbReference type="Proteomes" id="UP000310687">
    <property type="component" value="Unassembled WGS sequence"/>
</dbReference>